<comment type="similarity">
    <text evidence="1">Belongs to the glycosyltransferase 2 family.</text>
</comment>
<feature type="domain" description="Glycosyltransferase 2-like" evidence="4">
    <location>
        <begin position="2"/>
        <end position="58"/>
    </location>
</feature>
<evidence type="ECO:0000313" key="5">
    <source>
        <dbReference type="EMBL" id="GAA2637024.1"/>
    </source>
</evidence>
<dbReference type="InterPro" id="IPR001173">
    <property type="entry name" value="Glyco_trans_2-like"/>
</dbReference>
<dbReference type="EMBL" id="BAAASJ010000033">
    <property type="protein sequence ID" value="GAA2637024.1"/>
    <property type="molecule type" value="Genomic_DNA"/>
</dbReference>
<dbReference type="InterPro" id="IPR029044">
    <property type="entry name" value="Nucleotide-diphossugar_trans"/>
</dbReference>
<dbReference type="Proteomes" id="UP001500151">
    <property type="component" value="Unassembled WGS sequence"/>
</dbReference>
<evidence type="ECO:0000256" key="3">
    <source>
        <dbReference type="ARBA" id="ARBA00022679"/>
    </source>
</evidence>
<evidence type="ECO:0000259" key="4">
    <source>
        <dbReference type="Pfam" id="PF00535"/>
    </source>
</evidence>
<comment type="caution">
    <text evidence="5">The sequence shown here is derived from an EMBL/GenBank/DDBJ whole genome shotgun (WGS) entry which is preliminary data.</text>
</comment>
<protein>
    <recommendedName>
        <fullName evidence="4">Glycosyltransferase 2-like domain-containing protein</fullName>
    </recommendedName>
</protein>
<dbReference type="PANTHER" id="PTHR43630">
    <property type="entry name" value="POLY-BETA-1,6-N-ACETYL-D-GLUCOSAMINE SYNTHASE"/>
    <property type="match status" value="1"/>
</dbReference>
<sequence length="70" mass="7345">MIIPAYNDSECIADTVRSLADSGHPIEIIVVDDGSTDGTAEIAAALDLPNVTVLTQRNSRPCGRWASSSS</sequence>
<keyword evidence="3" id="KW-0808">Transferase</keyword>
<keyword evidence="2" id="KW-0328">Glycosyltransferase</keyword>
<evidence type="ECO:0000313" key="6">
    <source>
        <dbReference type="Proteomes" id="UP001500151"/>
    </source>
</evidence>
<dbReference type="Pfam" id="PF00535">
    <property type="entry name" value="Glycos_transf_2"/>
    <property type="match status" value="1"/>
</dbReference>
<dbReference type="Gene3D" id="3.90.550.10">
    <property type="entry name" value="Spore Coat Polysaccharide Biosynthesis Protein SpsA, Chain A"/>
    <property type="match status" value="1"/>
</dbReference>
<dbReference type="SUPFAM" id="SSF53448">
    <property type="entry name" value="Nucleotide-diphospho-sugar transferases"/>
    <property type="match status" value="1"/>
</dbReference>
<evidence type="ECO:0000256" key="2">
    <source>
        <dbReference type="ARBA" id="ARBA00022676"/>
    </source>
</evidence>
<keyword evidence="6" id="KW-1185">Reference proteome</keyword>
<proteinExistence type="inferred from homology"/>
<reference evidence="5 6" key="1">
    <citation type="journal article" date="2019" name="Int. J. Syst. Evol. Microbiol.">
        <title>The Global Catalogue of Microorganisms (GCM) 10K type strain sequencing project: providing services to taxonomists for standard genome sequencing and annotation.</title>
        <authorList>
            <consortium name="The Broad Institute Genomics Platform"/>
            <consortium name="The Broad Institute Genome Sequencing Center for Infectious Disease"/>
            <person name="Wu L."/>
            <person name="Ma J."/>
        </authorList>
    </citation>
    <scope>NUCLEOTIDE SEQUENCE [LARGE SCALE GENOMIC DNA]</scope>
    <source>
        <strain evidence="5 6">JCM 4524</strain>
    </source>
</reference>
<gene>
    <name evidence="5" type="ORF">GCM10010307_34280</name>
</gene>
<organism evidence="5 6">
    <name type="scientific">Streptomyces vastus</name>
    <dbReference type="NCBI Taxonomy" id="285451"/>
    <lineage>
        <taxon>Bacteria</taxon>
        <taxon>Bacillati</taxon>
        <taxon>Actinomycetota</taxon>
        <taxon>Actinomycetes</taxon>
        <taxon>Kitasatosporales</taxon>
        <taxon>Streptomycetaceae</taxon>
        <taxon>Streptomyces</taxon>
    </lineage>
</organism>
<evidence type="ECO:0000256" key="1">
    <source>
        <dbReference type="ARBA" id="ARBA00006739"/>
    </source>
</evidence>
<name>A0ABN3QW73_9ACTN</name>
<dbReference type="PANTHER" id="PTHR43630:SF1">
    <property type="entry name" value="POLY-BETA-1,6-N-ACETYL-D-GLUCOSAMINE SYNTHASE"/>
    <property type="match status" value="1"/>
</dbReference>
<accession>A0ABN3QW73</accession>